<dbReference type="GO" id="GO:0006275">
    <property type="term" value="P:regulation of DNA replication"/>
    <property type="evidence" value="ECO:0007669"/>
    <property type="project" value="InterPro"/>
</dbReference>
<evidence type="ECO:0000313" key="1">
    <source>
        <dbReference type="WBParaSite" id="MCU_012074-RA"/>
    </source>
</evidence>
<dbReference type="WBParaSite" id="MCU_012074-RA">
    <property type="protein sequence ID" value="MCU_012074-RA"/>
    <property type="gene ID" value="MCU_012074"/>
</dbReference>
<name>A0A5K3FVX5_MESCO</name>
<protein>
    <submittedName>
        <fullName evidence="1">Geminin</fullName>
    </submittedName>
</protein>
<reference evidence="1" key="1">
    <citation type="submission" date="2019-11" db="UniProtKB">
        <authorList>
            <consortium name="WormBaseParasite"/>
        </authorList>
    </citation>
    <scope>IDENTIFICATION</scope>
</reference>
<accession>A0A5K3FVX5</accession>
<dbReference type="SUPFAM" id="SSF111469">
    <property type="entry name" value="Geminin coiled-coil domain"/>
    <property type="match status" value="1"/>
</dbReference>
<organism evidence="1">
    <name type="scientific">Mesocestoides corti</name>
    <name type="common">Flatworm</name>
    <dbReference type="NCBI Taxonomy" id="53468"/>
    <lineage>
        <taxon>Eukaryota</taxon>
        <taxon>Metazoa</taxon>
        <taxon>Spiralia</taxon>
        <taxon>Lophotrochozoa</taxon>
        <taxon>Platyhelminthes</taxon>
        <taxon>Cestoda</taxon>
        <taxon>Eucestoda</taxon>
        <taxon>Cyclophyllidea</taxon>
        <taxon>Mesocestoididae</taxon>
        <taxon>Mesocestoides</taxon>
    </lineage>
</organism>
<dbReference type="Gene3D" id="1.20.5.1180">
    <property type="entry name" value="Geminin coiled-coil domain"/>
    <property type="match status" value="1"/>
</dbReference>
<proteinExistence type="predicted"/>
<dbReference type="Pfam" id="PF07412">
    <property type="entry name" value="Geminin"/>
    <property type="match status" value="1"/>
</dbReference>
<dbReference type="AlphaFoldDB" id="A0A5K3FVX5"/>
<sequence>MIVSRRGLSVRTVENDYLKKETLGMETRKQNVRKEPIAALRNKENGDNVNKESLVKQTNTACLSIFKETSSSMCQHCGAARSALKSPQQSHAATQAPDGTAKELEMLCCEEPSVEYWKALAESRRLALVESLSENEELCVLVEKLNAEIERLSKVDERAKTFVADYLEVMKEESLQLQD</sequence>
<dbReference type="InterPro" id="IPR022786">
    <property type="entry name" value="Geminin/Multicilin"/>
</dbReference>